<evidence type="ECO:0000256" key="1">
    <source>
        <dbReference type="ARBA" id="ARBA00023125"/>
    </source>
</evidence>
<sequence>MILADKIIELRKKSGWSQEELAEKMNVTRQSVSKWESAQSTPDLGKILQLSGLFGVSTDYLLKDELGEAEYINEAEETPAVRRVSIEEANEFLGVKEFTAKRIAFATFLCIFSPVPLMVMAAGSEVGTFPFSENFAGGFGLITMFLLVAAAVAVFISCGAKTAPFEYLEKQVFETEYGVTGMVKERQKQYRDTYTRCNVLGACICILSVIPLFSGAFLTENDLFMVCMLSVTMILAGIGVVFFITAGIHWASMEKLLQEGDYSRQKKKKSNLTGAISTVYWLIVVAGYLAVSFTAEDWNNSWIIWPVAALIYAAIMVVCNALSGKNQ</sequence>
<evidence type="ECO:0000256" key="2">
    <source>
        <dbReference type="SAM" id="Phobius"/>
    </source>
</evidence>
<gene>
    <name evidence="4" type="ORF">H8710_04730</name>
</gene>
<proteinExistence type="predicted"/>
<organism evidence="4 5">
    <name type="scientific">Fumia xinanensis</name>
    <dbReference type="NCBI Taxonomy" id="2763659"/>
    <lineage>
        <taxon>Bacteria</taxon>
        <taxon>Bacillati</taxon>
        <taxon>Bacillota</taxon>
        <taxon>Clostridia</taxon>
        <taxon>Eubacteriales</taxon>
        <taxon>Oscillospiraceae</taxon>
        <taxon>Fumia</taxon>
    </lineage>
</organism>
<protein>
    <submittedName>
        <fullName evidence="4">Helix-turn-helix transcriptional regulator</fullName>
    </submittedName>
</protein>
<feature type="transmembrane region" description="Helical" evidence="2">
    <location>
        <begin position="103"/>
        <end position="123"/>
    </location>
</feature>
<keyword evidence="2" id="KW-0472">Membrane</keyword>
<dbReference type="SMART" id="SM00530">
    <property type="entry name" value="HTH_XRE"/>
    <property type="match status" value="1"/>
</dbReference>
<evidence type="ECO:0000259" key="3">
    <source>
        <dbReference type="PROSITE" id="PS50943"/>
    </source>
</evidence>
<dbReference type="InterPro" id="IPR010982">
    <property type="entry name" value="Lambda_DNA-bd_dom_sf"/>
</dbReference>
<comment type="caution">
    <text evidence="4">The sequence shown here is derived from an EMBL/GenBank/DDBJ whole genome shotgun (WGS) entry which is preliminary data.</text>
</comment>
<dbReference type="PANTHER" id="PTHR46558">
    <property type="entry name" value="TRACRIPTIONAL REGULATORY PROTEIN-RELATED-RELATED"/>
    <property type="match status" value="1"/>
</dbReference>
<name>A0A926E436_9FIRM</name>
<dbReference type="AlphaFoldDB" id="A0A926E436"/>
<keyword evidence="1" id="KW-0238">DNA-binding</keyword>
<feature type="transmembrane region" description="Helical" evidence="2">
    <location>
        <begin position="272"/>
        <end position="291"/>
    </location>
</feature>
<feature type="transmembrane region" description="Helical" evidence="2">
    <location>
        <begin position="135"/>
        <end position="160"/>
    </location>
</feature>
<keyword evidence="2" id="KW-1133">Transmembrane helix</keyword>
<reference evidence="4" key="1">
    <citation type="submission" date="2020-08" db="EMBL/GenBank/DDBJ databases">
        <title>Genome public.</title>
        <authorList>
            <person name="Liu C."/>
            <person name="Sun Q."/>
        </authorList>
    </citation>
    <scope>NUCLEOTIDE SEQUENCE</scope>
    <source>
        <strain evidence="4">NSJ-33</strain>
    </source>
</reference>
<feature type="domain" description="HTH cro/C1-type" evidence="3">
    <location>
        <begin position="7"/>
        <end position="61"/>
    </location>
</feature>
<dbReference type="GO" id="GO:0003677">
    <property type="term" value="F:DNA binding"/>
    <property type="evidence" value="ECO:0007669"/>
    <property type="project" value="UniProtKB-KW"/>
</dbReference>
<dbReference type="PROSITE" id="PS50943">
    <property type="entry name" value="HTH_CROC1"/>
    <property type="match status" value="1"/>
</dbReference>
<feature type="transmembrane region" description="Helical" evidence="2">
    <location>
        <begin position="303"/>
        <end position="322"/>
    </location>
</feature>
<feature type="transmembrane region" description="Helical" evidence="2">
    <location>
        <begin position="197"/>
        <end position="217"/>
    </location>
</feature>
<evidence type="ECO:0000313" key="5">
    <source>
        <dbReference type="Proteomes" id="UP000610760"/>
    </source>
</evidence>
<keyword evidence="5" id="KW-1185">Reference proteome</keyword>
<dbReference type="CDD" id="cd00093">
    <property type="entry name" value="HTH_XRE"/>
    <property type="match status" value="1"/>
</dbReference>
<dbReference type="Proteomes" id="UP000610760">
    <property type="component" value="Unassembled WGS sequence"/>
</dbReference>
<dbReference type="Pfam" id="PF01381">
    <property type="entry name" value="HTH_3"/>
    <property type="match status" value="1"/>
</dbReference>
<feature type="transmembrane region" description="Helical" evidence="2">
    <location>
        <begin position="223"/>
        <end position="251"/>
    </location>
</feature>
<dbReference type="PANTHER" id="PTHR46558:SF4">
    <property type="entry name" value="DNA-BIDING PHAGE PROTEIN"/>
    <property type="match status" value="1"/>
</dbReference>
<evidence type="ECO:0000313" key="4">
    <source>
        <dbReference type="EMBL" id="MBC8559373.1"/>
    </source>
</evidence>
<dbReference type="SUPFAM" id="SSF47413">
    <property type="entry name" value="lambda repressor-like DNA-binding domains"/>
    <property type="match status" value="1"/>
</dbReference>
<dbReference type="EMBL" id="JACRSV010000001">
    <property type="protein sequence ID" value="MBC8559373.1"/>
    <property type="molecule type" value="Genomic_DNA"/>
</dbReference>
<dbReference type="InterPro" id="IPR001387">
    <property type="entry name" value="Cro/C1-type_HTH"/>
</dbReference>
<accession>A0A926E436</accession>
<dbReference type="Gene3D" id="1.10.260.40">
    <property type="entry name" value="lambda repressor-like DNA-binding domains"/>
    <property type="match status" value="1"/>
</dbReference>
<keyword evidence="2" id="KW-0812">Transmembrane</keyword>